<gene>
    <name evidence="1" type="ORF">PXH66_13565</name>
</gene>
<evidence type="ECO:0000313" key="2">
    <source>
        <dbReference type="Proteomes" id="UP001218638"/>
    </source>
</evidence>
<name>A0AAE9ZSD1_9BACT</name>
<dbReference type="AlphaFoldDB" id="A0AAE9ZSD1"/>
<protein>
    <submittedName>
        <fullName evidence="1">Uncharacterized protein</fullName>
    </submittedName>
</protein>
<dbReference type="EMBL" id="CP119075">
    <property type="protein sequence ID" value="WED63361.1"/>
    <property type="molecule type" value="Genomic_DNA"/>
</dbReference>
<keyword evidence="2" id="KW-1185">Reference proteome</keyword>
<accession>A0AAE9ZSD1</accession>
<dbReference type="Proteomes" id="UP001218638">
    <property type="component" value="Chromosome"/>
</dbReference>
<proteinExistence type="predicted"/>
<evidence type="ECO:0000313" key="1">
    <source>
        <dbReference type="EMBL" id="WED63361.1"/>
    </source>
</evidence>
<sequence>MRKDISFKTLLGRGSGESIQMQFEGTGFVQPFEEVYMQHGQ</sequence>
<dbReference type="KEGG" id="slom:PXH66_13565"/>
<organism evidence="1 2">
    <name type="scientific">Synoicihabitans lomoniglobus</name>
    <dbReference type="NCBI Taxonomy" id="2909285"/>
    <lineage>
        <taxon>Bacteria</taxon>
        <taxon>Pseudomonadati</taxon>
        <taxon>Verrucomicrobiota</taxon>
        <taxon>Opitutia</taxon>
        <taxon>Opitutales</taxon>
        <taxon>Opitutaceae</taxon>
        <taxon>Synoicihabitans</taxon>
    </lineage>
</organism>
<reference evidence="1" key="1">
    <citation type="submission" date="2023-03" db="EMBL/GenBank/DDBJ databases">
        <title>Lomoglobus Profundus gen. nov., sp. nov., a novel member of the phylum Verrucomicrobia, isolated from deep-marine sediment of South China Sea.</title>
        <authorList>
            <person name="Ahmad T."/>
            <person name="Ishaq S.E."/>
            <person name="Wang F."/>
        </authorList>
    </citation>
    <scope>NUCLEOTIDE SEQUENCE</scope>
    <source>
        <strain evidence="1">LMO-M01</strain>
    </source>
</reference>